<dbReference type="SMART" id="SM00256">
    <property type="entry name" value="FBOX"/>
    <property type="match status" value="1"/>
</dbReference>
<feature type="compositionally biased region" description="Basic and acidic residues" evidence="1">
    <location>
        <begin position="363"/>
        <end position="372"/>
    </location>
</feature>
<feature type="region of interest" description="Disordered" evidence="1">
    <location>
        <begin position="249"/>
        <end position="372"/>
    </location>
</feature>
<protein>
    <submittedName>
        <fullName evidence="2">Uncharacterized protein</fullName>
    </submittedName>
</protein>
<dbReference type="AlphaFoldDB" id="A0A8J1TRY0"/>
<gene>
    <name evidence="2" type="ORF">OFUS_LOCUS3292</name>
</gene>
<dbReference type="CDD" id="cd22172">
    <property type="entry name" value="F-box_FBXO16"/>
    <property type="match status" value="1"/>
</dbReference>
<dbReference type="PANTHER" id="PTHR46857">
    <property type="entry name" value="EPITHELIAL CELL-TRANSFORMING SEQUENCE 2 ONCOGENE-LIKE"/>
    <property type="match status" value="1"/>
</dbReference>
<dbReference type="SUPFAM" id="SSF81383">
    <property type="entry name" value="F-box domain"/>
    <property type="match status" value="1"/>
</dbReference>
<feature type="non-terminal residue" evidence="2">
    <location>
        <position position="1"/>
    </location>
</feature>
<evidence type="ECO:0000313" key="3">
    <source>
        <dbReference type="Proteomes" id="UP000749559"/>
    </source>
</evidence>
<dbReference type="OrthoDB" id="10257471at2759"/>
<comment type="caution">
    <text evidence="2">The sequence shown here is derived from an EMBL/GenBank/DDBJ whole genome shotgun (WGS) entry which is preliminary data.</text>
</comment>
<dbReference type="Proteomes" id="UP000749559">
    <property type="component" value="Unassembled WGS sequence"/>
</dbReference>
<dbReference type="Gene3D" id="1.20.1280.50">
    <property type="match status" value="1"/>
</dbReference>
<name>A0A8J1TRY0_OWEFU</name>
<reference evidence="2" key="1">
    <citation type="submission" date="2022-03" db="EMBL/GenBank/DDBJ databases">
        <authorList>
            <person name="Martin C."/>
        </authorList>
    </citation>
    <scope>NUCLEOTIDE SEQUENCE</scope>
</reference>
<evidence type="ECO:0000313" key="2">
    <source>
        <dbReference type="EMBL" id="CAH1776075.1"/>
    </source>
</evidence>
<organism evidence="2 3">
    <name type="scientific">Owenia fusiformis</name>
    <name type="common">Polychaete worm</name>
    <dbReference type="NCBI Taxonomy" id="6347"/>
    <lineage>
        <taxon>Eukaryota</taxon>
        <taxon>Metazoa</taxon>
        <taxon>Spiralia</taxon>
        <taxon>Lophotrochozoa</taxon>
        <taxon>Annelida</taxon>
        <taxon>Polychaeta</taxon>
        <taxon>Sedentaria</taxon>
        <taxon>Canalipalpata</taxon>
        <taxon>Sabellida</taxon>
        <taxon>Oweniida</taxon>
        <taxon>Oweniidae</taxon>
        <taxon>Owenia</taxon>
    </lineage>
</organism>
<dbReference type="InterPro" id="IPR001810">
    <property type="entry name" value="F-box_dom"/>
</dbReference>
<accession>A0A8J1TRY0</accession>
<keyword evidence="3" id="KW-1185">Reference proteome</keyword>
<feature type="compositionally biased region" description="Basic residues" evidence="1">
    <location>
        <begin position="264"/>
        <end position="275"/>
    </location>
</feature>
<dbReference type="Pfam" id="PF12937">
    <property type="entry name" value="F-box-like"/>
    <property type="match status" value="1"/>
</dbReference>
<feature type="compositionally biased region" description="Polar residues" evidence="1">
    <location>
        <begin position="148"/>
        <end position="161"/>
    </location>
</feature>
<sequence>IFEERRLLVGKWFDKWNSDQRKKVLADLLSKSKIKQMEFASDLISKKVPVYHEDFTKTLPRVISLYIFSFLDPRSLCRCARVCWYWKLISEVDQLWMIKCIRLGWQLPFVPSPYEVGVWKRLYIENIVSLQYLRPKPQYKPIPKPRSSKNSPRNDSTQSSPKRGIFGAISPIESQRNQAPPELPIDDLNKLDLDDRPDSHRSRKPPTPKRNTKPKERSWKGPSPVPKDIWRYNYFDNENEVDKINRLRRRGDHGPESDEMIRQARNKVKTGKAKRSSSLSRLATKKFVDSSPLPGDMRPDWAKQPDGMAFMNGTYSGAGEGPVLDASIRPQPVRPPRKRSPDRTNRDPPTTELFPDRPWQVPRHREDSDSDT</sequence>
<feature type="compositionally biased region" description="Basic and acidic residues" evidence="1">
    <location>
        <begin position="187"/>
        <end position="200"/>
    </location>
</feature>
<dbReference type="EMBL" id="CAIIXF020000001">
    <property type="protein sequence ID" value="CAH1776075.1"/>
    <property type="molecule type" value="Genomic_DNA"/>
</dbReference>
<dbReference type="PROSITE" id="PS50181">
    <property type="entry name" value="FBOX"/>
    <property type="match status" value="1"/>
</dbReference>
<dbReference type="PANTHER" id="PTHR46857:SF2">
    <property type="entry name" value="F-BOX ONLY PROTEIN 16"/>
    <property type="match status" value="1"/>
</dbReference>
<feature type="compositionally biased region" description="Basic and acidic residues" evidence="1">
    <location>
        <begin position="252"/>
        <end position="262"/>
    </location>
</feature>
<proteinExistence type="predicted"/>
<feature type="region of interest" description="Disordered" evidence="1">
    <location>
        <begin position="138"/>
        <end position="224"/>
    </location>
</feature>
<evidence type="ECO:0000256" key="1">
    <source>
        <dbReference type="SAM" id="MobiDB-lite"/>
    </source>
</evidence>
<dbReference type="InterPro" id="IPR036047">
    <property type="entry name" value="F-box-like_dom_sf"/>
</dbReference>
<dbReference type="InterPro" id="IPR052805">
    <property type="entry name" value="GEF_Ubiquitin-Prot_Reg"/>
</dbReference>
<feature type="compositionally biased region" description="Basic residues" evidence="1">
    <location>
        <begin position="201"/>
        <end position="212"/>
    </location>
</feature>